<comment type="caution">
    <text evidence="9">The sequence shown here is derived from an EMBL/GenBank/DDBJ whole genome shotgun (WGS) entry which is preliminary data.</text>
</comment>
<dbReference type="GO" id="GO:0030425">
    <property type="term" value="C:dendrite"/>
    <property type="evidence" value="ECO:0007669"/>
    <property type="project" value="TreeGrafter"/>
</dbReference>
<evidence type="ECO:0000256" key="6">
    <source>
        <dbReference type="ARBA" id="ARBA00023170"/>
    </source>
</evidence>
<dbReference type="Proteomes" id="UP000292052">
    <property type="component" value="Unassembled WGS sequence"/>
</dbReference>
<dbReference type="GO" id="GO:0030424">
    <property type="term" value="C:axon"/>
    <property type="evidence" value="ECO:0007669"/>
    <property type="project" value="TreeGrafter"/>
</dbReference>
<keyword evidence="3 8" id="KW-0812">Transmembrane</keyword>
<evidence type="ECO:0000256" key="8">
    <source>
        <dbReference type="SAM" id="Phobius"/>
    </source>
</evidence>
<evidence type="ECO:0000256" key="3">
    <source>
        <dbReference type="ARBA" id="ARBA00022692"/>
    </source>
</evidence>
<feature type="transmembrane region" description="Helical" evidence="8">
    <location>
        <begin position="46"/>
        <end position="71"/>
    </location>
</feature>
<dbReference type="Pfam" id="PF08395">
    <property type="entry name" value="7tm_7"/>
    <property type="match status" value="1"/>
</dbReference>
<dbReference type="GO" id="GO:0008049">
    <property type="term" value="P:male courtship behavior"/>
    <property type="evidence" value="ECO:0007669"/>
    <property type="project" value="TreeGrafter"/>
</dbReference>
<evidence type="ECO:0000256" key="2">
    <source>
        <dbReference type="ARBA" id="ARBA00022475"/>
    </source>
</evidence>
<dbReference type="GO" id="GO:0043025">
    <property type="term" value="C:neuronal cell body"/>
    <property type="evidence" value="ECO:0007669"/>
    <property type="project" value="TreeGrafter"/>
</dbReference>
<keyword evidence="7" id="KW-0807">Transducer</keyword>
<dbReference type="EMBL" id="QDEB01087998">
    <property type="protein sequence ID" value="RZC33522.1"/>
    <property type="molecule type" value="Genomic_DNA"/>
</dbReference>
<dbReference type="OrthoDB" id="6748730at2759"/>
<dbReference type="GO" id="GO:0050909">
    <property type="term" value="P:sensory perception of taste"/>
    <property type="evidence" value="ECO:0007669"/>
    <property type="project" value="InterPro"/>
</dbReference>
<evidence type="ECO:0000313" key="10">
    <source>
        <dbReference type="Proteomes" id="UP000292052"/>
    </source>
</evidence>
<reference evidence="9 10" key="1">
    <citation type="submission" date="2017-03" db="EMBL/GenBank/DDBJ databases">
        <title>Genome of the blue death feigning beetle - Asbolus verrucosus.</title>
        <authorList>
            <person name="Rider S.D."/>
        </authorList>
    </citation>
    <scope>NUCLEOTIDE SEQUENCE [LARGE SCALE GENOMIC DNA]</scope>
    <source>
        <strain evidence="9">Butters</strain>
        <tissue evidence="9">Head and leg muscle</tissue>
    </source>
</reference>
<feature type="transmembrane region" description="Helical" evidence="8">
    <location>
        <begin position="83"/>
        <end position="107"/>
    </location>
</feature>
<dbReference type="GO" id="GO:0007165">
    <property type="term" value="P:signal transduction"/>
    <property type="evidence" value="ECO:0007669"/>
    <property type="project" value="UniProtKB-KW"/>
</dbReference>
<keyword evidence="10" id="KW-1185">Reference proteome</keyword>
<comment type="subcellular location">
    <subcellularLocation>
        <location evidence="1">Cell membrane</location>
        <topology evidence="1">Multi-pass membrane protein</topology>
    </subcellularLocation>
</comment>
<evidence type="ECO:0000256" key="1">
    <source>
        <dbReference type="ARBA" id="ARBA00004651"/>
    </source>
</evidence>
<keyword evidence="2" id="KW-1003">Cell membrane</keyword>
<evidence type="ECO:0000313" key="9">
    <source>
        <dbReference type="EMBL" id="RZC33522.1"/>
    </source>
</evidence>
<dbReference type="GO" id="GO:0005886">
    <property type="term" value="C:plasma membrane"/>
    <property type="evidence" value="ECO:0007669"/>
    <property type="project" value="UniProtKB-SubCell"/>
</dbReference>
<gene>
    <name evidence="9" type="ORF">BDFB_014057</name>
</gene>
<dbReference type="AlphaFoldDB" id="A0A482VKZ2"/>
<feature type="transmembrane region" description="Helical" evidence="8">
    <location>
        <begin position="6"/>
        <end position="25"/>
    </location>
</feature>
<keyword evidence="4 8" id="KW-1133">Transmembrane helix</keyword>
<proteinExistence type="predicted"/>
<sequence length="286" mass="34058">MILRVILDVVLYVNVCYILVFVMMFKRYRWFKLLKNFRKINSKAKQSYYVVFFLAHLLYVATSALIVYVWILVLGEIFIKLYVIEYFLIYYLFYYLLFNYIILNMLLSRYRQQNALMSIAAFKKPNLLKVRRDLLTLKQTVGIFNDIFGWNFLFNIFFIVTRTLIYLDMVLKRLFHHFDDQGTVWSVLHFVSNMLMMAIFWVGFTGVAFTCDSILKEYNSILAASHKMVPSTKWHLHKNDEIHAFVSSISNYRPNFTAARFFSIDRSTVFSVLNSVSTFLIVIIQF</sequence>
<accession>A0A482VKZ2</accession>
<evidence type="ECO:0000256" key="4">
    <source>
        <dbReference type="ARBA" id="ARBA00022989"/>
    </source>
</evidence>
<feature type="transmembrane region" description="Helical" evidence="8">
    <location>
        <begin position="187"/>
        <end position="209"/>
    </location>
</feature>
<name>A0A482VKZ2_ASBVE</name>
<feature type="transmembrane region" description="Helical" evidence="8">
    <location>
        <begin position="147"/>
        <end position="167"/>
    </location>
</feature>
<keyword evidence="5 8" id="KW-0472">Membrane</keyword>
<evidence type="ECO:0000256" key="7">
    <source>
        <dbReference type="ARBA" id="ARBA00023224"/>
    </source>
</evidence>
<feature type="non-terminal residue" evidence="9">
    <location>
        <position position="286"/>
    </location>
</feature>
<organism evidence="9 10">
    <name type="scientific">Asbolus verrucosus</name>
    <name type="common">Desert ironclad beetle</name>
    <dbReference type="NCBI Taxonomy" id="1661398"/>
    <lineage>
        <taxon>Eukaryota</taxon>
        <taxon>Metazoa</taxon>
        <taxon>Ecdysozoa</taxon>
        <taxon>Arthropoda</taxon>
        <taxon>Hexapoda</taxon>
        <taxon>Insecta</taxon>
        <taxon>Pterygota</taxon>
        <taxon>Neoptera</taxon>
        <taxon>Endopterygota</taxon>
        <taxon>Coleoptera</taxon>
        <taxon>Polyphaga</taxon>
        <taxon>Cucujiformia</taxon>
        <taxon>Tenebrionidae</taxon>
        <taxon>Pimeliinae</taxon>
        <taxon>Asbolus</taxon>
    </lineage>
</organism>
<dbReference type="InterPro" id="IPR013604">
    <property type="entry name" value="7TM_chemorcpt"/>
</dbReference>
<keyword evidence="6" id="KW-0675">Receptor</keyword>
<dbReference type="PANTHER" id="PTHR21143:SF104">
    <property type="entry name" value="GUSTATORY RECEPTOR 8A-RELATED"/>
    <property type="match status" value="1"/>
</dbReference>
<dbReference type="GO" id="GO:0007635">
    <property type="term" value="P:chemosensory behavior"/>
    <property type="evidence" value="ECO:0007669"/>
    <property type="project" value="TreeGrafter"/>
</dbReference>
<dbReference type="PANTHER" id="PTHR21143">
    <property type="entry name" value="INVERTEBRATE GUSTATORY RECEPTOR"/>
    <property type="match status" value="1"/>
</dbReference>
<evidence type="ECO:0000256" key="5">
    <source>
        <dbReference type="ARBA" id="ARBA00023136"/>
    </source>
</evidence>
<protein>
    <submittedName>
        <fullName evidence="9">7tm 7 domain containing protein</fullName>
    </submittedName>
</protein>